<gene>
    <name evidence="1" type="ORF">LVIROSA_LOCUS34806</name>
</gene>
<evidence type="ECO:0000313" key="1">
    <source>
        <dbReference type="EMBL" id="CAH1449318.1"/>
    </source>
</evidence>
<dbReference type="EMBL" id="CAKMRJ010005634">
    <property type="protein sequence ID" value="CAH1449318.1"/>
    <property type="molecule type" value="Genomic_DNA"/>
</dbReference>
<name>A0AAU9PG29_9ASTR</name>
<sequence length="73" mass="8200">MCIIKFAINSTVDGCCGGPLSRDKYIPILFRLPPPLHNTLASNFLVVELNSGFWSFLKFLLLRILALLKKALH</sequence>
<keyword evidence="2" id="KW-1185">Reference proteome</keyword>
<evidence type="ECO:0000313" key="2">
    <source>
        <dbReference type="Proteomes" id="UP001157418"/>
    </source>
</evidence>
<comment type="caution">
    <text evidence="1">The sequence shown here is derived from an EMBL/GenBank/DDBJ whole genome shotgun (WGS) entry which is preliminary data.</text>
</comment>
<organism evidence="1 2">
    <name type="scientific">Lactuca virosa</name>
    <dbReference type="NCBI Taxonomy" id="75947"/>
    <lineage>
        <taxon>Eukaryota</taxon>
        <taxon>Viridiplantae</taxon>
        <taxon>Streptophyta</taxon>
        <taxon>Embryophyta</taxon>
        <taxon>Tracheophyta</taxon>
        <taxon>Spermatophyta</taxon>
        <taxon>Magnoliopsida</taxon>
        <taxon>eudicotyledons</taxon>
        <taxon>Gunneridae</taxon>
        <taxon>Pentapetalae</taxon>
        <taxon>asterids</taxon>
        <taxon>campanulids</taxon>
        <taxon>Asterales</taxon>
        <taxon>Asteraceae</taxon>
        <taxon>Cichorioideae</taxon>
        <taxon>Cichorieae</taxon>
        <taxon>Lactucinae</taxon>
        <taxon>Lactuca</taxon>
    </lineage>
</organism>
<dbReference type="AlphaFoldDB" id="A0AAU9PG29"/>
<accession>A0AAU9PG29</accession>
<dbReference type="Proteomes" id="UP001157418">
    <property type="component" value="Unassembled WGS sequence"/>
</dbReference>
<proteinExistence type="predicted"/>
<reference evidence="1 2" key="1">
    <citation type="submission" date="2022-01" db="EMBL/GenBank/DDBJ databases">
        <authorList>
            <person name="Xiong W."/>
            <person name="Schranz E."/>
        </authorList>
    </citation>
    <scope>NUCLEOTIDE SEQUENCE [LARGE SCALE GENOMIC DNA]</scope>
</reference>
<protein>
    <submittedName>
        <fullName evidence="1">Uncharacterized protein</fullName>
    </submittedName>
</protein>